<sequence>MSRDATPSTGVRVVDARLHLLSRQVLDVDGEPVTTVDDLELVASPAADDAAADGSPDRPPDRPPDDGPRDAVPGEPAEVGAVLTGPVLVTRLLGGRPPASRWERVPWSDVGHVGTALELTVRADSLDLHWTEDWLREHVVGRIPGGRHDPEEES</sequence>
<accession>A0A4Y8R736</accession>
<evidence type="ECO:0000256" key="1">
    <source>
        <dbReference type="SAM" id="MobiDB-lite"/>
    </source>
</evidence>
<name>A0A4Y8R736_9MICO</name>
<evidence type="ECO:0000313" key="2">
    <source>
        <dbReference type="EMBL" id="TFF17368.1"/>
    </source>
</evidence>
<protein>
    <submittedName>
        <fullName evidence="2">Uncharacterized protein</fullName>
    </submittedName>
</protein>
<comment type="caution">
    <text evidence="2">The sequence shown here is derived from an EMBL/GenBank/DDBJ whole genome shotgun (WGS) entry which is preliminary data.</text>
</comment>
<evidence type="ECO:0000313" key="3">
    <source>
        <dbReference type="Proteomes" id="UP000298003"/>
    </source>
</evidence>
<dbReference type="RefSeq" id="WP_061268138.1">
    <property type="nucleotide sequence ID" value="NZ_SOZH01000001.1"/>
</dbReference>
<dbReference type="EMBL" id="SOZH01000001">
    <property type="protein sequence ID" value="TFF17368.1"/>
    <property type="molecule type" value="Genomic_DNA"/>
</dbReference>
<organism evidence="2 3">
    <name type="scientific">Cellulosimicrobium funkei</name>
    <dbReference type="NCBI Taxonomy" id="264251"/>
    <lineage>
        <taxon>Bacteria</taxon>
        <taxon>Bacillati</taxon>
        <taxon>Actinomycetota</taxon>
        <taxon>Actinomycetes</taxon>
        <taxon>Micrococcales</taxon>
        <taxon>Promicromonosporaceae</taxon>
        <taxon>Cellulosimicrobium</taxon>
    </lineage>
</organism>
<dbReference type="AlphaFoldDB" id="A0A4Y8R736"/>
<dbReference type="GeneID" id="95683039"/>
<gene>
    <name evidence="2" type="ORF">E1O70_00830</name>
</gene>
<proteinExistence type="predicted"/>
<feature type="region of interest" description="Disordered" evidence="1">
    <location>
        <begin position="42"/>
        <end position="83"/>
    </location>
</feature>
<keyword evidence="3" id="KW-1185">Reference proteome</keyword>
<reference evidence="2 3" key="1">
    <citation type="submission" date="2019-03" db="EMBL/GenBank/DDBJ databases">
        <title>Cellulosimicrobium funkei JCM14302 Assembly.</title>
        <authorList>
            <person name="Dou T."/>
        </authorList>
    </citation>
    <scope>NUCLEOTIDE SEQUENCE [LARGE SCALE GENOMIC DNA]</scope>
    <source>
        <strain evidence="2 3">JCM 14302</strain>
    </source>
</reference>
<feature type="compositionally biased region" description="Basic and acidic residues" evidence="1">
    <location>
        <begin position="55"/>
        <end position="69"/>
    </location>
</feature>
<dbReference type="Proteomes" id="UP000298003">
    <property type="component" value="Unassembled WGS sequence"/>
</dbReference>
<feature type="compositionally biased region" description="Low complexity" evidence="1">
    <location>
        <begin position="42"/>
        <end position="54"/>
    </location>
</feature>